<dbReference type="RefSeq" id="WP_110520370.1">
    <property type="nucleotide sequence ID" value="NZ_PDOF01000002.1"/>
</dbReference>
<feature type="transmembrane region" description="Helical" evidence="2">
    <location>
        <begin position="6"/>
        <end position="27"/>
    </location>
</feature>
<keyword evidence="2" id="KW-0812">Transmembrane</keyword>
<comment type="caution">
    <text evidence="4">The sequence shown here is derived from an EMBL/GenBank/DDBJ whole genome shotgun (WGS) entry which is preliminary data.</text>
</comment>
<dbReference type="Proteomes" id="UP000248066">
    <property type="component" value="Unassembled WGS sequence"/>
</dbReference>
<accession>A0A2W0H6F7</accession>
<keyword evidence="5" id="KW-1185">Reference proteome</keyword>
<dbReference type="OrthoDB" id="5405951at2"/>
<evidence type="ECO:0000256" key="1">
    <source>
        <dbReference type="SAM" id="MobiDB-lite"/>
    </source>
</evidence>
<evidence type="ECO:0000259" key="3">
    <source>
        <dbReference type="Pfam" id="PF11127"/>
    </source>
</evidence>
<dbReference type="Pfam" id="PF11127">
    <property type="entry name" value="YgaP-like_TM"/>
    <property type="match status" value="1"/>
</dbReference>
<sequence length="90" mass="9798">MIRPNIGLINALIRIAAGFTILAWATARLTRKPKEGMPLFVAIIGSLKIAEGITRFCPVTYAVEEGMENMDDHRQGGEGGEFDIDPLNPS</sequence>
<dbReference type="AlphaFoldDB" id="A0A2W0H6F7"/>
<keyword evidence="2" id="KW-1133">Transmembrane helix</keyword>
<dbReference type="EMBL" id="PDOF01000002">
    <property type="protein sequence ID" value="PYZ96561.1"/>
    <property type="molecule type" value="Genomic_DNA"/>
</dbReference>
<protein>
    <recommendedName>
        <fullName evidence="3">Inner membrane protein YgaP-like transmembrane domain-containing protein</fullName>
    </recommendedName>
</protein>
<name>A0A2W0H6F7_9BACI</name>
<evidence type="ECO:0000256" key="2">
    <source>
        <dbReference type="SAM" id="Phobius"/>
    </source>
</evidence>
<evidence type="ECO:0000313" key="4">
    <source>
        <dbReference type="EMBL" id="PYZ96561.1"/>
    </source>
</evidence>
<feature type="region of interest" description="Disordered" evidence="1">
    <location>
        <begin position="69"/>
        <end position="90"/>
    </location>
</feature>
<dbReference type="InterPro" id="IPR021309">
    <property type="entry name" value="YgaP-like_TM"/>
</dbReference>
<feature type="domain" description="Inner membrane protein YgaP-like transmembrane" evidence="3">
    <location>
        <begin position="4"/>
        <end position="60"/>
    </location>
</feature>
<evidence type="ECO:0000313" key="5">
    <source>
        <dbReference type="Proteomes" id="UP000248066"/>
    </source>
</evidence>
<reference evidence="4 5" key="1">
    <citation type="submission" date="2017-10" db="EMBL/GenBank/DDBJ databases">
        <title>Bacillus sp. nov., a halophilic bacterium isolated from a Yangshapao Lake.</title>
        <authorList>
            <person name="Wang H."/>
        </authorList>
    </citation>
    <scope>NUCLEOTIDE SEQUENCE [LARGE SCALE GENOMIC DNA]</scope>
    <source>
        <strain evidence="4 5">YSP-3</strain>
    </source>
</reference>
<proteinExistence type="predicted"/>
<gene>
    <name evidence="4" type="ORF">CR205_12680</name>
</gene>
<organism evidence="4 5">
    <name type="scientific">Alteribacter lacisalsi</name>
    <dbReference type="NCBI Taxonomy" id="2045244"/>
    <lineage>
        <taxon>Bacteria</taxon>
        <taxon>Bacillati</taxon>
        <taxon>Bacillota</taxon>
        <taxon>Bacilli</taxon>
        <taxon>Bacillales</taxon>
        <taxon>Bacillaceae</taxon>
        <taxon>Alteribacter</taxon>
    </lineage>
</organism>
<keyword evidence="2" id="KW-0472">Membrane</keyword>